<gene>
    <name evidence="1" type="ordered locus">PXO_04611</name>
</gene>
<dbReference type="KEGG" id="xop:PXO_04611"/>
<name>A0A0K0GIA2_XANOP</name>
<dbReference type="EMBL" id="CP000967">
    <property type="protein sequence ID" value="ACD57803.1"/>
    <property type="molecule type" value="Genomic_DNA"/>
</dbReference>
<dbReference type="AlphaFoldDB" id="A0A0K0GIA2"/>
<sequence length="61" mass="6700">MHCNGITQSINVIDDPQYSACMSSQRSGLQQPRRYGLAGFQTSAALALINRLPHGTLRRTP</sequence>
<protein>
    <submittedName>
        <fullName evidence="1">Uncharacterized protein</fullName>
    </submittedName>
</protein>
<organism evidence="1 2">
    <name type="scientific">Xanthomonas oryzae pv. oryzae (strain PXO99A)</name>
    <dbReference type="NCBI Taxonomy" id="360094"/>
    <lineage>
        <taxon>Bacteria</taxon>
        <taxon>Pseudomonadati</taxon>
        <taxon>Pseudomonadota</taxon>
        <taxon>Gammaproteobacteria</taxon>
        <taxon>Lysobacterales</taxon>
        <taxon>Lysobacteraceae</taxon>
        <taxon>Xanthomonas</taxon>
    </lineage>
</organism>
<proteinExistence type="predicted"/>
<dbReference type="Proteomes" id="UP000001740">
    <property type="component" value="Chromosome"/>
</dbReference>
<reference evidence="1 2" key="1">
    <citation type="journal article" date="2008" name="BMC Genomics">
        <title>Genome sequence and rapid evolution of the rice pathogen Xanthomonas oryzae pv. oryzae PXO99A.</title>
        <authorList>
            <person name="Salzberg S.L."/>
            <person name="Sommer D.D."/>
            <person name="Schatz M.C."/>
            <person name="Phillippy A.M."/>
            <person name="Rabinowicz P.D."/>
            <person name="Tsuge S."/>
            <person name="Furutani A."/>
            <person name="Ochiai H."/>
            <person name="Delcher A.L."/>
            <person name="Kelley D."/>
            <person name="Madupu R."/>
            <person name="Puiu D."/>
            <person name="Radune D."/>
            <person name="Shumway M."/>
            <person name="Trapnell C."/>
            <person name="Aparna G."/>
            <person name="Jha G."/>
            <person name="Pandey A."/>
            <person name="Patil P.B."/>
            <person name="Ishihara H."/>
            <person name="Meyer D.F."/>
            <person name="Szurek B."/>
            <person name="Verdier V."/>
            <person name="Koebnik R."/>
            <person name="Dow J.M."/>
            <person name="Ryan R.P."/>
            <person name="Hirata H."/>
            <person name="Tsuyumu S."/>
            <person name="Won Lee S."/>
            <person name="Seo Y.S."/>
            <person name="Sriariyanum M."/>
            <person name="Ronald P.C."/>
            <person name="Sonti R.V."/>
            <person name="Van Sluys M.A."/>
            <person name="Leach J.E."/>
            <person name="White F.F."/>
            <person name="Bogdanove A.J."/>
        </authorList>
    </citation>
    <scope>NUCLEOTIDE SEQUENCE [LARGE SCALE GENOMIC DNA]</scope>
    <source>
        <strain evidence="1 2">PXO99A</strain>
    </source>
</reference>
<dbReference type="HOGENOM" id="CLU_2921708_0_0_6"/>
<dbReference type="RefSeq" id="WP_012444254.1">
    <property type="nucleotide sequence ID" value="NC_010717.2"/>
</dbReference>
<accession>A0A0K0GIA2</accession>
<evidence type="ECO:0000313" key="2">
    <source>
        <dbReference type="Proteomes" id="UP000001740"/>
    </source>
</evidence>
<evidence type="ECO:0000313" key="1">
    <source>
        <dbReference type="EMBL" id="ACD57803.1"/>
    </source>
</evidence>